<evidence type="ECO:0000256" key="3">
    <source>
        <dbReference type="ARBA" id="ARBA00023004"/>
    </source>
</evidence>
<proteinExistence type="predicted"/>
<evidence type="ECO:0000313" key="7">
    <source>
        <dbReference type="EMBL" id="KAJ4456969.1"/>
    </source>
</evidence>
<feature type="compositionally biased region" description="Low complexity" evidence="5">
    <location>
        <begin position="573"/>
        <end position="584"/>
    </location>
</feature>
<evidence type="ECO:0000313" key="8">
    <source>
        <dbReference type="Proteomes" id="UP001141327"/>
    </source>
</evidence>
<evidence type="ECO:0000256" key="4">
    <source>
        <dbReference type="ARBA" id="ARBA00023014"/>
    </source>
</evidence>
<feature type="compositionally biased region" description="Basic and acidic residues" evidence="5">
    <location>
        <begin position="719"/>
        <end position="737"/>
    </location>
</feature>
<dbReference type="InterPro" id="IPR040085">
    <property type="entry name" value="MJ0674-like"/>
</dbReference>
<evidence type="ECO:0000256" key="5">
    <source>
        <dbReference type="SAM" id="MobiDB-lite"/>
    </source>
</evidence>
<evidence type="ECO:0000256" key="2">
    <source>
        <dbReference type="ARBA" id="ARBA00022723"/>
    </source>
</evidence>
<keyword evidence="1" id="KW-0949">S-adenosyl-L-methionine</keyword>
<dbReference type="Pfam" id="PF12294">
    <property type="entry name" value="DUF3626"/>
    <property type="match status" value="1"/>
</dbReference>
<feature type="region of interest" description="Disordered" evidence="5">
    <location>
        <begin position="823"/>
        <end position="842"/>
    </location>
</feature>
<keyword evidence="3" id="KW-0408">Iron</keyword>
<accession>A0ABQ8UCH0</accession>
<dbReference type="CDD" id="cd01335">
    <property type="entry name" value="Radical_SAM"/>
    <property type="match status" value="1"/>
</dbReference>
<dbReference type="InterPro" id="IPR022074">
    <property type="entry name" value="DUF3626"/>
</dbReference>
<dbReference type="Pfam" id="PF04055">
    <property type="entry name" value="Radical_SAM"/>
    <property type="match status" value="1"/>
</dbReference>
<evidence type="ECO:0000256" key="1">
    <source>
        <dbReference type="ARBA" id="ARBA00022691"/>
    </source>
</evidence>
<dbReference type="PANTHER" id="PTHR43075">
    <property type="entry name" value="FORMATE LYASE ACTIVATING ENZYME, PUTATIVE (AFU_ORTHOLOGUE AFUA_2G15630)-RELATED"/>
    <property type="match status" value="1"/>
</dbReference>
<reference evidence="7" key="1">
    <citation type="journal article" date="2022" name="bioRxiv">
        <title>Genomics of Preaxostyla Flagellates Illuminates Evolutionary Transitions and the Path Towards Mitochondrial Loss.</title>
        <authorList>
            <person name="Novak L.V.F."/>
            <person name="Treitli S.C."/>
            <person name="Pyrih J."/>
            <person name="Halakuc P."/>
            <person name="Pipaliya S.V."/>
            <person name="Vacek V."/>
            <person name="Brzon O."/>
            <person name="Soukal P."/>
            <person name="Eme L."/>
            <person name="Dacks J.B."/>
            <person name="Karnkowska A."/>
            <person name="Elias M."/>
            <person name="Hampl V."/>
        </authorList>
    </citation>
    <scope>NUCLEOTIDE SEQUENCE</scope>
    <source>
        <strain evidence="7">RCP-MX</strain>
    </source>
</reference>
<feature type="compositionally biased region" description="Basic and acidic residues" evidence="5">
    <location>
        <begin position="676"/>
        <end position="690"/>
    </location>
</feature>
<feature type="region of interest" description="Disordered" evidence="5">
    <location>
        <begin position="546"/>
        <end position="622"/>
    </location>
</feature>
<dbReference type="InterPro" id="IPR007197">
    <property type="entry name" value="rSAM"/>
</dbReference>
<name>A0ABQ8UCH0_9EUKA</name>
<dbReference type="SUPFAM" id="SSF102114">
    <property type="entry name" value="Radical SAM enzymes"/>
    <property type="match status" value="1"/>
</dbReference>
<dbReference type="Proteomes" id="UP001141327">
    <property type="component" value="Unassembled WGS sequence"/>
</dbReference>
<dbReference type="InterPro" id="IPR058240">
    <property type="entry name" value="rSAM_sf"/>
</dbReference>
<dbReference type="PANTHER" id="PTHR43075:SF1">
    <property type="entry name" value="FORMATE LYASE ACTIVATING ENZYME, PUTATIVE (AFU_ORTHOLOGUE AFUA_2G15630)-RELATED"/>
    <property type="match status" value="1"/>
</dbReference>
<feature type="compositionally biased region" description="Acidic residues" evidence="5">
    <location>
        <begin position="780"/>
        <end position="795"/>
    </location>
</feature>
<dbReference type="Gene3D" id="3.20.20.70">
    <property type="entry name" value="Aldolase class I"/>
    <property type="match status" value="1"/>
</dbReference>
<sequence>MPRSFASWKRIRPDAVNILSNELVRGALPRYCGILERRFLPKWHIAKLFGVQLPLPLAECSLEVLWKSHDDVLPAFVEFLRSCDRQVAIGQLAAPPPISSSISSASCGVDRTQRPGACHTQNTLVASHNIHLGEEPEVVPSYTVFFAGCNLHCVFCQNSDISQPPEGSTVCPGTSITPVEMAAILSGAFNDVPEMRNVNWVGGDPTPHIPFILDTLQRLDGTAVPLPSLFNSNMYMSEEAMRLLAGTQDVFLTDWKYGSDDCALRLSKVPRFVEVVERNHILAKQQAELIVRHLVMPSHVECCTRVVAGRVASVLGCATRFNLMFQYRPEFEADIYPEINRPSTKEEERRAKEVARSAGLNNLSPGIQCLVAGSMNDDDWDPVLLQLAENGLQVSPPMLARHQELQKSGVDPSIIYQELMELARLPVEPPQETLCSPSPERITKRPLPPPPEPRVGLALLDDADERLARGLEMQLDKETKEVEAIDPAARSPSPPVLVPSAAPLGIADSAPALSEASSTPGIPTTSSPVVLPADLPADEVLPGEVDQISTEGLPAPPPPGISAVSSPPPPPVATSTPPAQTTTVLHEDQPITQDLRASCPLSDASPECETGPGHQDGPAVRAASLLAAEQALELAGDEIQPARAEKPHAGRGLIEAATPPLAEEAREQAHSPAELEFERRKDGEEERDGARCGAAAEDGEQEQARTRARLIEEQEQEQEQERARARLIEEQELRDAEYAAQVQAQLEAEEAQERAARDEEDCRQQAEKDEMARRLREEEQAAADGEEDADDDDAVDAGALADEEYRRHATQMEDEAIARQLSLAMTSRPPQSSRELASDERMAAELERRLQSEAMAERKRQEAMSERAAYLLAQGLAEGQQSGPLDDPPSAEIEAVAWLTHVQRAAVRHVIERSSQAHRESFPSLLRKIKSLRRTDFAAKMHSKIKSLRRTEDELRTTLRYIRDEAPKWEKRIFGGAYPPECPPFDRCKYGVLNVLSDPAGVASCRQYGDCYLQLKNVRLRCTFASCDTSVQTVRLASCEYYAHVLDECTMPELEAVLDVANKKRVFAASTLFGQYKEVQVHGEIQFGRDVAAIVVDSNVTPAQRRAAEEFAHKNHCEQFTVPGHDLE</sequence>
<feature type="compositionally biased region" description="Pro residues" evidence="5">
    <location>
        <begin position="554"/>
        <end position="572"/>
    </location>
</feature>
<dbReference type="EMBL" id="JAPMOS010000057">
    <property type="protein sequence ID" value="KAJ4456969.1"/>
    <property type="molecule type" value="Genomic_DNA"/>
</dbReference>
<feature type="compositionally biased region" description="Polar residues" evidence="5">
    <location>
        <begin position="823"/>
        <end position="835"/>
    </location>
</feature>
<comment type="caution">
    <text evidence="7">The sequence shown here is derived from an EMBL/GenBank/DDBJ whole genome shotgun (WGS) entry which is preliminary data.</text>
</comment>
<feature type="region of interest" description="Disordered" evidence="5">
    <location>
        <begin position="636"/>
        <end position="808"/>
    </location>
</feature>
<feature type="region of interest" description="Disordered" evidence="5">
    <location>
        <begin position="429"/>
        <end position="451"/>
    </location>
</feature>
<feature type="compositionally biased region" description="Basic and acidic residues" evidence="5">
    <location>
        <begin position="702"/>
        <end position="712"/>
    </location>
</feature>
<feature type="compositionally biased region" description="Low complexity" evidence="5">
    <location>
        <begin position="517"/>
        <end position="528"/>
    </location>
</feature>
<keyword evidence="8" id="KW-1185">Reference proteome</keyword>
<feature type="region of interest" description="Disordered" evidence="5">
    <location>
        <begin position="512"/>
        <end position="532"/>
    </location>
</feature>
<feature type="domain" description="Radical SAM core" evidence="6">
    <location>
        <begin position="144"/>
        <end position="297"/>
    </location>
</feature>
<keyword evidence="4" id="KW-0411">Iron-sulfur</keyword>
<keyword evidence="2" id="KW-0479">Metal-binding</keyword>
<dbReference type="SFLD" id="SFLDS00029">
    <property type="entry name" value="Radical_SAM"/>
    <property type="match status" value="1"/>
</dbReference>
<organism evidence="7 8">
    <name type="scientific">Paratrimastix pyriformis</name>
    <dbReference type="NCBI Taxonomy" id="342808"/>
    <lineage>
        <taxon>Eukaryota</taxon>
        <taxon>Metamonada</taxon>
        <taxon>Preaxostyla</taxon>
        <taxon>Paratrimastigidae</taxon>
        <taxon>Paratrimastix</taxon>
    </lineage>
</organism>
<protein>
    <submittedName>
        <fullName evidence="7">Radical SAM protein</fullName>
    </submittedName>
</protein>
<feature type="compositionally biased region" description="Basic and acidic residues" evidence="5">
    <location>
        <begin position="751"/>
        <end position="779"/>
    </location>
</feature>
<evidence type="ECO:0000259" key="6">
    <source>
        <dbReference type="Pfam" id="PF04055"/>
    </source>
</evidence>
<gene>
    <name evidence="7" type="ORF">PAPYR_7695</name>
</gene>
<dbReference type="InterPro" id="IPR013785">
    <property type="entry name" value="Aldolase_TIM"/>
</dbReference>